<keyword evidence="2" id="KW-0472">Membrane</keyword>
<name>A0ABY4GZI4_9BACI</name>
<gene>
    <name evidence="3" type="ORF">MUO14_00955</name>
</gene>
<organism evidence="3 4">
    <name type="scientific">Halobacillus shinanisalinarum</name>
    <dbReference type="NCBI Taxonomy" id="2932258"/>
    <lineage>
        <taxon>Bacteria</taxon>
        <taxon>Bacillati</taxon>
        <taxon>Bacillota</taxon>
        <taxon>Bacilli</taxon>
        <taxon>Bacillales</taxon>
        <taxon>Bacillaceae</taxon>
        <taxon>Halobacillus</taxon>
    </lineage>
</organism>
<evidence type="ECO:0000256" key="2">
    <source>
        <dbReference type="SAM" id="Phobius"/>
    </source>
</evidence>
<dbReference type="EMBL" id="CP095074">
    <property type="protein sequence ID" value="UOQ93611.1"/>
    <property type="molecule type" value="Genomic_DNA"/>
</dbReference>
<feature type="compositionally biased region" description="Basic and acidic residues" evidence="1">
    <location>
        <begin position="16"/>
        <end position="26"/>
    </location>
</feature>
<keyword evidence="4" id="KW-1185">Reference proteome</keyword>
<keyword evidence="2" id="KW-1133">Transmembrane helix</keyword>
<feature type="region of interest" description="Disordered" evidence="1">
    <location>
        <begin position="1"/>
        <end position="26"/>
    </location>
</feature>
<feature type="transmembrane region" description="Helical" evidence="2">
    <location>
        <begin position="54"/>
        <end position="76"/>
    </location>
</feature>
<dbReference type="RefSeq" id="WP_244753225.1">
    <property type="nucleotide sequence ID" value="NZ_CP095074.1"/>
</dbReference>
<keyword evidence="2" id="KW-0812">Transmembrane</keyword>
<evidence type="ECO:0000313" key="3">
    <source>
        <dbReference type="EMBL" id="UOQ93611.1"/>
    </source>
</evidence>
<dbReference type="Proteomes" id="UP000831880">
    <property type="component" value="Chromosome"/>
</dbReference>
<protein>
    <submittedName>
        <fullName evidence="3">Uncharacterized protein</fullName>
    </submittedName>
</protein>
<evidence type="ECO:0000313" key="4">
    <source>
        <dbReference type="Proteomes" id="UP000831880"/>
    </source>
</evidence>
<sequence length="107" mass="13000">MTQEDNQKDQAFGTRNVDHQKLPEEKEVNVLRLPPRNELHKKEQAQNNWKLSKIWLRFLVLVFILIIFVFLSSQYWNLWFGETHDLDRTDVPYYHEEITIERKDLSS</sequence>
<evidence type="ECO:0000256" key="1">
    <source>
        <dbReference type="SAM" id="MobiDB-lite"/>
    </source>
</evidence>
<accession>A0ABY4GZI4</accession>
<proteinExistence type="predicted"/>
<reference evidence="3 4" key="1">
    <citation type="submission" date="2022-04" db="EMBL/GenBank/DDBJ databases">
        <title>Halobacillus sp. isolated from saltern.</title>
        <authorList>
            <person name="Won M."/>
            <person name="Lee C.-M."/>
            <person name="Woen H.-Y."/>
            <person name="Kwon S.-W."/>
        </authorList>
    </citation>
    <scope>NUCLEOTIDE SEQUENCE [LARGE SCALE GENOMIC DNA]</scope>
    <source>
        <strain evidence="3 4">SSTM10-2</strain>
    </source>
</reference>